<dbReference type="EMBL" id="DVNK01000025">
    <property type="protein sequence ID" value="HIU46297.1"/>
    <property type="molecule type" value="Genomic_DNA"/>
</dbReference>
<keyword evidence="1" id="KW-0472">Membrane</keyword>
<dbReference type="InterPro" id="IPR036388">
    <property type="entry name" value="WH-like_DNA-bd_sf"/>
</dbReference>
<sequence>MKYHIDEHKNYIQKVMNKWQSIYRMAHVATGSSELAEVVLQEALLNAYVRMDDGTLRENMRRAVSEAALAQLKQAKRAGHLELDWDGFTHRPESLSEQDAPIWDFMAEQSVQTRRIVMLRYALRWSPRQVADVMDMHTGEVKELYQRVTAQLQRRGGPSTVVARNMRISPFDRAMARVVRLELNRTGDDLPDVAAVMQAFEQDASAVHRPNVTARKLTGGVLRMLIALLVALVFYLGAIMAQDPYDQSIHVEQVNDPDATAAPVLTLPALGGYEMVDAGRQMEVSDLSELNYYFSLPVARLQAEGWGLSAAYIRDERGIGGTTTRAAVLDYTDAQGRMLRVRSMLPGDEACARLEDQMAYIGSDALIADSVAVQLRSGDLSRIYTLIGQAVYCLEGELPLGELTELAGSVVIV</sequence>
<name>A0A9D1S4I8_9FIRM</name>
<protein>
    <submittedName>
        <fullName evidence="2">Sigma-70 family RNA polymerase sigma factor</fullName>
    </submittedName>
</protein>
<evidence type="ECO:0000313" key="3">
    <source>
        <dbReference type="Proteomes" id="UP000824123"/>
    </source>
</evidence>
<accession>A0A9D1S4I8</accession>
<proteinExistence type="predicted"/>
<gene>
    <name evidence="2" type="ORF">IAC59_03445</name>
</gene>
<comment type="caution">
    <text evidence="2">The sequence shown here is derived from an EMBL/GenBank/DDBJ whole genome shotgun (WGS) entry which is preliminary data.</text>
</comment>
<evidence type="ECO:0000313" key="2">
    <source>
        <dbReference type="EMBL" id="HIU46297.1"/>
    </source>
</evidence>
<dbReference type="Gene3D" id="1.10.10.10">
    <property type="entry name" value="Winged helix-like DNA-binding domain superfamily/Winged helix DNA-binding domain"/>
    <property type="match status" value="1"/>
</dbReference>
<dbReference type="Proteomes" id="UP000824123">
    <property type="component" value="Unassembled WGS sequence"/>
</dbReference>
<organism evidence="2 3">
    <name type="scientific">Candidatus Fimadaptatus faecigallinarum</name>
    <dbReference type="NCBI Taxonomy" id="2840814"/>
    <lineage>
        <taxon>Bacteria</taxon>
        <taxon>Bacillati</taxon>
        <taxon>Bacillota</taxon>
        <taxon>Clostridia</taxon>
        <taxon>Eubacteriales</taxon>
        <taxon>Candidatus Fimadaptatus</taxon>
    </lineage>
</organism>
<feature type="transmembrane region" description="Helical" evidence="1">
    <location>
        <begin position="221"/>
        <end position="241"/>
    </location>
</feature>
<reference evidence="2" key="1">
    <citation type="submission" date="2020-10" db="EMBL/GenBank/DDBJ databases">
        <authorList>
            <person name="Gilroy R."/>
        </authorList>
    </citation>
    <scope>NUCLEOTIDE SEQUENCE</scope>
    <source>
        <strain evidence="2">ChiSxjej2B14-8506</strain>
    </source>
</reference>
<keyword evidence="1" id="KW-1133">Transmembrane helix</keyword>
<evidence type="ECO:0000256" key="1">
    <source>
        <dbReference type="SAM" id="Phobius"/>
    </source>
</evidence>
<keyword evidence="1" id="KW-0812">Transmembrane</keyword>
<dbReference type="AlphaFoldDB" id="A0A9D1S4I8"/>
<reference evidence="2" key="2">
    <citation type="journal article" date="2021" name="PeerJ">
        <title>Extensive microbial diversity within the chicken gut microbiome revealed by metagenomics and culture.</title>
        <authorList>
            <person name="Gilroy R."/>
            <person name="Ravi A."/>
            <person name="Getino M."/>
            <person name="Pursley I."/>
            <person name="Horton D.L."/>
            <person name="Alikhan N.F."/>
            <person name="Baker D."/>
            <person name="Gharbi K."/>
            <person name="Hall N."/>
            <person name="Watson M."/>
            <person name="Adriaenssens E.M."/>
            <person name="Foster-Nyarko E."/>
            <person name="Jarju S."/>
            <person name="Secka A."/>
            <person name="Antonio M."/>
            <person name="Oren A."/>
            <person name="Chaudhuri R.R."/>
            <person name="La Ragione R."/>
            <person name="Hildebrand F."/>
            <person name="Pallen M.J."/>
        </authorList>
    </citation>
    <scope>NUCLEOTIDE SEQUENCE</scope>
    <source>
        <strain evidence="2">ChiSxjej2B14-8506</strain>
    </source>
</reference>